<keyword evidence="2" id="KW-1185">Reference proteome</keyword>
<dbReference type="AlphaFoldDB" id="A0A852ZBQ1"/>
<sequence>MVYLTAISGAGSEVLQHHAHLFDLGGLAGGDVRGHGPRRWVEPLRSSTSAISIAPAWWRIIICRNIRSNPVPEAWRIPSMSCSSIMPAMAVAPRTSA</sequence>
<accession>A0A852ZBQ1</accession>
<proteinExistence type="predicted"/>
<evidence type="ECO:0000313" key="2">
    <source>
        <dbReference type="Proteomes" id="UP000579605"/>
    </source>
</evidence>
<comment type="caution">
    <text evidence="1">The sequence shown here is derived from an EMBL/GenBank/DDBJ whole genome shotgun (WGS) entry which is preliminary data.</text>
</comment>
<gene>
    <name evidence="1" type="ORF">F4554_001846</name>
</gene>
<organism evidence="1 2">
    <name type="scientific">Actinopolymorpha rutila</name>
    <dbReference type="NCBI Taxonomy" id="446787"/>
    <lineage>
        <taxon>Bacteria</taxon>
        <taxon>Bacillati</taxon>
        <taxon>Actinomycetota</taxon>
        <taxon>Actinomycetes</taxon>
        <taxon>Propionibacteriales</taxon>
        <taxon>Actinopolymorphaceae</taxon>
        <taxon>Actinopolymorpha</taxon>
    </lineage>
</organism>
<dbReference type="EMBL" id="JACBZH010000001">
    <property type="protein sequence ID" value="NYH89208.1"/>
    <property type="molecule type" value="Genomic_DNA"/>
</dbReference>
<dbReference type="Proteomes" id="UP000579605">
    <property type="component" value="Unassembled WGS sequence"/>
</dbReference>
<name>A0A852ZBQ1_9ACTN</name>
<reference evidence="1 2" key="1">
    <citation type="submission" date="2020-07" db="EMBL/GenBank/DDBJ databases">
        <title>Sequencing the genomes of 1000 actinobacteria strains.</title>
        <authorList>
            <person name="Klenk H.-P."/>
        </authorList>
    </citation>
    <scope>NUCLEOTIDE SEQUENCE [LARGE SCALE GENOMIC DNA]</scope>
    <source>
        <strain evidence="1 2">DSM 18448</strain>
    </source>
</reference>
<evidence type="ECO:0000313" key="1">
    <source>
        <dbReference type="EMBL" id="NYH89208.1"/>
    </source>
</evidence>
<protein>
    <submittedName>
        <fullName evidence="1">Uncharacterized protein</fullName>
    </submittedName>
</protein>